<dbReference type="RefSeq" id="WP_286215876.1">
    <property type="nucleotide sequence ID" value="NZ_AP027452.1"/>
</dbReference>
<organism evidence="1 2">
    <name type="scientific">Mycolicibacterium mageritense</name>
    <name type="common">Mycobacterium mageritense</name>
    <dbReference type="NCBI Taxonomy" id="53462"/>
    <lineage>
        <taxon>Bacteria</taxon>
        <taxon>Bacillati</taxon>
        <taxon>Actinomycetota</taxon>
        <taxon>Actinomycetes</taxon>
        <taxon>Mycobacteriales</taxon>
        <taxon>Mycobacteriaceae</taxon>
        <taxon>Mycolicibacterium</taxon>
    </lineage>
</organism>
<evidence type="ECO:0000313" key="1">
    <source>
        <dbReference type="EMBL" id="BDY29286.1"/>
    </source>
</evidence>
<dbReference type="EMBL" id="AP027452">
    <property type="protein sequence ID" value="BDY29286.1"/>
    <property type="molecule type" value="Genomic_DNA"/>
</dbReference>
<dbReference type="Proteomes" id="UP001241092">
    <property type="component" value="Chromosome"/>
</dbReference>
<evidence type="ECO:0008006" key="3">
    <source>
        <dbReference type="Google" id="ProtNLM"/>
    </source>
</evidence>
<dbReference type="AlphaFoldDB" id="A0AAI8TVR1"/>
<accession>A0AAI8TVR1</accession>
<evidence type="ECO:0000313" key="2">
    <source>
        <dbReference type="Proteomes" id="UP001241092"/>
    </source>
</evidence>
<dbReference type="Gene3D" id="3.30.110.190">
    <property type="match status" value="1"/>
</dbReference>
<sequence length="341" mass="36480">MGHKGKKKQKKSQPAADESLNLLGALGQLALGATRNANPAGKHRLDLTDHPLGAMTDALNDVASVLRGDGLQEKTVAGTDDGKATEPTVKPLGALGILGNAVGIPNNLVTDAVDTAANLAMRPVVGAGRLAAAPVAGVTEALGRVLGTQGSAESAAALRKRGSALIRISYQPDYQRRDMHPSFLRIIDELLPDEARILRFMAVAGTQPVIDVRTKTLFQIGSVLLVSGITMVAQMAGCHWPDRDHHYFANLHRLGLLNFSREPVDDYRRYALLEVQPAAVEAIESVPKAVTVFRSLRLTPFGEQFIEVCFDTDGYHAGGWDTDGRQDKIIGKGPPALRHKG</sequence>
<reference evidence="1" key="1">
    <citation type="submission" date="2023-03" db="EMBL/GenBank/DDBJ databases">
        <title>Draft genome sequence of a Mycolicibacterium mageritense strain H4_3_1 isolated from a hybrid biological-inorganic system reactor.</title>
        <authorList>
            <person name="Feng X."/>
            <person name="Kazama D."/>
            <person name="Sato K."/>
            <person name="Kobayashi H."/>
        </authorList>
    </citation>
    <scope>NUCLEOTIDE SEQUENCE</scope>
    <source>
        <strain evidence="1">H4_3_1</strain>
    </source>
</reference>
<dbReference type="Pfam" id="PF14337">
    <property type="entry name" value="Abi_alpha"/>
    <property type="match status" value="1"/>
</dbReference>
<dbReference type="InterPro" id="IPR025506">
    <property type="entry name" value="Abi_alpha"/>
</dbReference>
<protein>
    <recommendedName>
        <fullName evidence="3">DUF4393 domain-containing protein</fullName>
    </recommendedName>
</protein>
<name>A0AAI8TVR1_MYCME</name>
<proteinExistence type="predicted"/>
<gene>
    <name evidence="1" type="ORF">hbim_03224</name>
</gene>